<gene>
    <name evidence="2" type="ORF">HAND00432_LOCUS4393</name>
</gene>
<feature type="compositionally biased region" description="Basic residues" evidence="1">
    <location>
        <begin position="130"/>
        <end position="144"/>
    </location>
</feature>
<sequence>MDTIGVPGALTWERRSVGLRSAIVASLDGISMASVLVQIGEFKTQREAHDYMFTVGVVGNVKPDEPHDLVIPGLFVATQDAPSTGFQWLAAMMSRTALVLSVDSSVFQCTFGQEAAKAIQPFESQQEPHKKTHHPSSVAARRKNRVDPSRVPQWQAIYGGKQSMETTVRKWVQAIVRSRHGDETLVCEFSGVDVCEQLSFSQPSPDGSERRLCLLKYQLKRDKLDLSGSSMGVSADPVTTLKAKKRKTPSGWDIGGAGTSSSFLRPSLTVRQQFQKVVETVRGQTDHAKKALMFVELNQFVNQVGHVCNEGKGDERSRWSPTEQSCFPSGLVVEGTSACVQGVIMVSHTWELCVQEVEMIQVSAHLSVGHSA</sequence>
<protein>
    <submittedName>
        <fullName evidence="2">Uncharacterized protein</fullName>
    </submittedName>
</protein>
<feature type="region of interest" description="Disordered" evidence="1">
    <location>
        <begin position="121"/>
        <end position="150"/>
    </location>
</feature>
<name>A0A7S1DIW9_HEMAN</name>
<dbReference type="EMBL" id="HBFX01007241">
    <property type="protein sequence ID" value="CAD8949874.1"/>
    <property type="molecule type" value="Transcribed_RNA"/>
</dbReference>
<organism evidence="2">
    <name type="scientific">Hemiselmis andersenii</name>
    <name type="common">Cryptophyte alga</name>
    <dbReference type="NCBI Taxonomy" id="464988"/>
    <lineage>
        <taxon>Eukaryota</taxon>
        <taxon>Cryptophyceae</taxon>
        <taxon>Cryptomonadales</taxon>
        <taxon>Hemiselmidaceae</taxon>
        <taxon>Hemiselmis</taxon>
    </lineage>
</organism>
<evidence type="ECO:0000313" key="2">
    <source>
        <dbReference type="EMBL" id="CAD8949874.1"/>
    </source>
</evidence>
<dbReference type="AlphaFoldDB" id="A0A7S1DIW9"/>
<accession>A0A7S1DIW9</accession>
<evidence type="ECO:0000256" key="1">
    <source>
        <dbReference type="SAM" id="MobiDB-lite"/>
    </source>
</evidence>
<reference evidence="2" key="1">
    <citation type="submission" date="2021-01" db="EMBL/GenBank/DDBJ databases">
        <authorList>
            <person name="Corre E."/>
            <person name="Pelletier E."/>
            <person name="Niang G."/>
            <person name="Scheremetjew M."/>
            <person name="Finn R."/>
            <person name="Kale V."/>
            <person name="Holt S."/>
            <person name="Cochrane G."/>
            <person name="Meng A."/>
            <person name="Brown T."/>
            <person name="Cohen L."/>
        </authorList>
    </citation>
    <scope>NUCLEOTIDE SEQUENCE</scope>
    <source>
        <strain evidence="2">CCMP644</strain>
    </source>
</reference>
<proteinExistence type="predicted"/>